<evidence type="ECO:0000256" key="1">
    <source>
        <dbReference type="SAM" id="MobiDB-lite"/>
    </source>
</evidence>
<protein>
    <submittedName>
        <fullName evidence="2 4">Uncharacterized protein</fullName>
    </submittedName>
</protein>
<feature type="region of interest" description="Disordered" evidence="1">
    <location>
        <begin position="50"/>
        <end position="76"/>
    </location>
</feature>
<dbReference type="WBParaSite" id="SCUD_0002317001-mRNA-1">
    <property type="protein sequence ID" value="SCUD_0002317001-mRNA-1"/>
    <property type="gene ID" value="SCUD_0002317001"/>
</dbReference>
<proteinExistence type="predicted"/>
<reference evidence="2 3" key="2">
    <citation type="submission" date="2018-11" db="EMBL/GenBank/DDBJ databases">
        <authorList>
            <consortium name="Pathogen Informatics"/>
        </authorList>
    </citation>
    <scope>NUCLEOTIDE SEQUENCE [LARGE SCALE GENOMIC DNA]</scope>
    <source>
        <strain evidence="2">Dakar</strain>
        <strain evidence="3">Dakar, Senegal</strain>
    </source>
</reference>
<evidence type="ECO:0000313" key="4">
    <source>
        <dbReference type="WBParaSite" id="SCUD_0002317001-mRNA-1"/>
    </source>
</evidence>
<name>A0A183L747_9TREM</name>
<accession>A0A183L747</accession>
<dbReference type="Proteomes" id="UP000279833">
    <property type="component" value="Unassembled WGS sequence"/>
</dbReference>
<feature type="compositionally biased region" description="Low complexity" evidence="1">
    <location>
        <begin position="65"/>
        <end position="76"/>
    </location>
</feature>
<organism evidence="4">
    <name type="scientific">Schistosoma curassoni</name>
    <dbReference type="NCBI Taxonomy" id="6186"/>
    <lineage>
        <taxon>Eukaryota</taxon>
        <taxon>Metazoa</taxon>
        <taxon>Spiralia</taxon>
        <taxon>Lophotrochozoa</taxon>
        <taxon>Platyhelminthes</taxon>
        <taxon>Trematoda</taxon>
        <taxon>Digenea</taxon>
        <taxon>Strigeidida</taxon>
        <taxon>Schistosomatoidea</taxon>
        <taxon>Schistosomatidae</taxon>
        <taxon>Schistosoma</taxon>
    </lineage>
</organism>
<dbReference type="AlphaFoldDB" id="A0A183L747"/>
<gene>
    <name evidence="2" type="ORF">SCUD_LOCUS23167</name>
</gene>
<dbReference type="EMBL" id="UZAK01052547">
    <property type="protein sequence ID" value="VDP81719.1"/>
    <property type="molecule type" value="Genomic_DNA"/>
</dbReference>
<evidence type="ECO:0000313" key="2">
    <source>
        <dbReference type="EMBL" id="VDP81719.1"/>
    </source>
</evidence>
<reference evidence="4" key="1">
    <citation type="submission" date="2016-06" db="UniProtKB">
        <authorList>
            <consortium name="WormBaseParasite"/>
        </authorList>
    </citation>
    <scope>IDENTIFICATION</scope>
</reference>
<evidence type="ECO:0000313" key="3">
    <source>
        <dbReference type="Proteomes" id="UP000279833"/>
    </source>
</evidence>
<keyword evidence="3" id="KW-1185">Reference proteome</keyword>
<sequence>MPYFLKIYLQVEKLTKDSTRLNSEITILKDKINLSSSRKIGNEHLNFTSGFHLPSDGTDKPNPNPTSVSSTSSSSNQPILSNIIQNICPSSSAYLTTNTTTNSCRLAPGTLTDNSYTGRNSIMHPFTAHRSTGFNHTNHLHSTYPGSPGAPGRPSALSTGPTVRSLIQSIENQVFVVSIYAYLSIYPHICMRRDVHLQIVFLLLCMSKEQLLFTCLAYQFIYINNMINSLVDFYSKCNNL</sequence>